<dbReference type="Pfam" id="PF05699">
    <property type="entry name" value="Dimer_Tnp_hAT"/>
    <property type="match status" value="1"/>
</dbReference>
<dbReference type="EMBL" id="BGPR01022775">
    <property type="protein sequence ID" value="GBN89427.1"/>
    <property type="molecule type" value="Genomic_DNA"/>
</dbReference>
<feature type="domain" description="HAT C-terminal dimerisation" evidence="1">
    <location>
        <begin position="19"/>
        <end position="66"/>
    </location>
</feature>
<dbReference type="EMBL" id="BGPR01022745">
    <property type="protein sequence ID" value="GBN89360.1"/>
    <property type="molecule type" value="Genomic_DNA"/>
</dbReference>
<comment type="caution">
    <text evidence="2">The sequence shown here is derived from an EMBL/GenBank/DDBJ whole genome shotgun (WGS) entry which is preliminary data.</text>
</comment>
<evidence type="ECO:0000313" key="6">
    <source>
        <dbReference type="Proteomes" id="UP000499080"/>
    </source>
</evidence>
<dbReference type="EMBL" id="BGPR01022774">
    <property type="protein sequence ID" value="GBN89426.1"/>
    <property type="molecule type" value="Genomic_DNA"/>
</dbReference>
<dbReference type="AlphaFoldDB" id="A0A4Y2SPK0"/>
<protein>
    <recommendedName>
        <fullName evidence="1">HAT C-terminal dimerisation domain-containing protein</fullName>
    </recommendedName>
</protein>
<organism evidence="2 6">
    <name type="scientific">Araneus ventricosus</name>
    <name type="common">Orbweaver spider</name>
    <name type="synonym">Epeira ventricosa</name>
    <dbReference type="NCBI Taxonomy" id="182803"/>
    <lineage>
        <taxon>Eukaryota</taxon>
        <taxon>Metazoa</taxon>
        <taxon>Ecdysozoa</taxon>
        <taxon>Arthropoda</taxon>
        <taxon>Chelicerata</taxon>
        <taxon>Arachnida</taxon>
        <taxon>Araneae</taxon>
        <taxon>Araneomorphae</taxon>
        <taxon>Entelegynae</taxon>
        <taxon>Araneoidea</taxon>
        <taxon>Araneidae</taxon>
        <taxon>Araneus</taxon>
    </lineage>
</organism>
<evidence type="ECO:0000259" key="1">
    <source>
        <dbReference type="Pfam" id="PF05699"/>
    </source>
</evidence>
<sequence length="100" mass="11792">MVDFFADTKDIDQKSCPIKLRKHVFAIPANNANVERIFSLMPTQWSDKRNRLSVETIDAILNCHYNFKMACVQFYNYVKEENVIIKKVKSALKYDWAQKD</sequence>
<reference evidence="2 6" key="1">
    <citation type="journal article" date="2019" name="Sci. Rep.">
        <title>Orb-weaving spider Araneus ventricosus genome elucidates the spidroin gene catalogue.</title>
        <authorList>
            <person name="Kono N."/>
            <person name="Nakamura H."/>
            <person name="Ohtoshi R."/>
            <person name="Moran D.A.P."/>
            <person name="Shinohara A."/>
            <person name="Yoshida Y."/>
            <person name="Fujiwara M."/>
            <person name="Mori M."/>
            <person name="Tomita M."/>
            <person name="Arakawa K."/>
        </authorList>
    </citation>
    <scope>NUCLEOTIDE SEQUENCE [LARGE SCALE GENOMIC DNA]</scope>
</reference>
<name>A0A4Y2SPK0_ARAVE</name>
<dbReference type="EMBL" id="BGPR01022746">
    <property type="protein sequence ID" value="GBN89361.1"/>
    <property type="molecule type" value="Genomic_DNA"/>
</dbReference>
<keyword evidence="6" id="KW-1185">Reference proteome</keyword>
<gene>
    <name evidence="2" type="ORF">AVEN_103518_1</name>
    <name evidence="5" type="ORF">AVEN_22462_1</name>
    <name evidence="4" type="ORF">AVEN_240109_1</name>
    <name evidence="3" type="ORF">AVEN_90195_1</name>
</gene>
<dbReference type="InterPro" id="IPR012337">
    <property type="entry name" value="RNaseH-like_sf"/>
</dbReference>
<evidence type="ECO:0000313" key="5">
    <source>
        <dbReference type="EMBL" id="GBN89427.1"/>
    </source>
</evidence>
<evidence type="ECO:0000313" key="4">
    <source>
        <dbReference type="EMBL" id="GBN89426.1"/>
    </source>
</evidence>
<proteinExistence type="predicted"/>
<dbReference type="InterPro" id="IPR008906">
    <property type="entry name" value="HATC_C_dom"/>
</dbReference>
<evidence type="ECO:0000313" key="2">
    <source>
        <dbReference type="EMBL" id="GBN89360.1"/>
    </source>
</evidence>
<accession>A0A4Y2SPK0</accession>
<evidence type="ECO:0000313" key="3">
    <source>
        <dbReference type="EMBL" id="GBN89361.1"/>
    </source>
</evidence>
<dbReference type="GO" id="GO:0046983">
    <property type="term" value="F:protein dimerization activity"/>
    <property type="evidence" value="ECO:0007669"/>
    <property type="project" value="InterPro"/>
</dbReference>
<dbReference type="SUPFAM" id="SSF53098">
    <property type="entry name" value="Ribonuclease H-like"/>
    <property type="match status" value="1"/>
</dbReference>
<dbReference type="OrthoDB" id="8065135at2759"/>
<dbReference type="Proteomes" id="UP000499080">
    <property type="component" value="Unassembled WGS sequence"/>
</dbReference>